<sequence>MVDGINRSQSIGGGDADGEAVKQRRVQVSSLADRARAPCVGVGSERHELAQDVLGGLQEDEQRAEWTGTRAGTGAGTGAGLRVTVTGAAPQWQWQWQRQRRGDEQSQPRWKLSPAAPAQNRPARRSSEDRFPDPTPAWQRSEDVQTSTPALLLLLLLLPSVDTTTRQMIHRSAFVSPAQNAASEVQIAAHGPGRCEIFRILFRAEPPHQLPSCPS</sequence>
<accession>M2Z438</accession>
<dbReference type="RefSeq" id="XP_007925209.1">
    <property type="nucleotide sequence ID" value="XM_007927018.1"/>
</dbReference>
<gene>
    <name evidence="2" type="ORF">MYCFIDRAFT_173546</name>
</gene>
<evidence type="ECO:0000313" key="2">
    <source>
        <dbReference type="EMBL" id="EME84585.1"/>
    </source>
</evidence>
<proteinExistence type="predicted"/>
<feature type="region of interest" description="Disordered" evidence="1">
    <location>
        <begin position="1"/>
        <end position="22"/>
    </location>
</feature>
<protein>
    <submittedName>
        <fullName evidence="2">Uncharacterized protein</fullName>
    </submittedName>
</protein>
<feature type="compositionally biased region" description="Polar residues" evidence="1">
    <location>
        <begin position="1"/>
        <end position="10"/>
    </location>
</feature>
<organism evidence="2 3">
    <name type="scientific">Pseudocercospora fijiensis (strain CIRAD86)</name>
    <name type="common">Black leaf streak disease fungus</name>
    <name type="synonym">Mycosphaerella fijiensis</name>
    <dbReference type="NCBI Taxonomy" id="383855"/>
    <lineage>
        <taxon>Eukaryota</taxon>
        <taxon>Fungi</taxon>
        <taxon>Dikarya</taxon>
        <taxon>Ascomycota</taxon>
        <taxon>Pezizomycotina</taxon>
        <taxon>Dothideomycetes</taxon>
        <taxon>Dothideomycetidae</taxon>
        <taxon>Mycosphaerellales</taxon>
        <taxon>Mycosphaerellaceae</taxon>
        <taxon>Pseudocercospora</taxon>
    </lineage>
</organism>
<dbReference type="GeneID" id="19333011"/>
<feature type="region of interest" description="Disordered" evidence="1">
    <location>
        <begin position="56"/>
        <end position="78"/>
    </location>
</feature>
<dbReference type="AlphaFoldDB" id="M2Z438"/>
<dbReference type="VEuPathDB" id="FungiDB:MYCFIDRAFT_173546"/>
<reference evidence="2 3" key="1">
    <citation type="journal article" date="2012" name="PLoS Pathog.">
        <title>Diverse lifestyles and strategies of plant pathogenesis encoded in the genomes of eighteen Dothideomycetes fungi.</title>
        <authorList>
            <person name="Ohm R.A."/>
            <person name="Feau N."/>
            <person name="Henrissat B."/>
            <person name="Schoch C.L."/>
            <person name="Horwitz B.A."/>
            <person name="Barry K.W."/>
            <person name="Condon B.J."/>
            <person name="Copeland A.C."/>
            <person name="Dhillon B."/>
            <person name="Glaser F."/>
            <person name="Hesse C.N."/>
            <person name="Kosti I."/>
            <person name="LaButti K."/>
            <person name="Lindquist E.A."/>
            <person name="Lucas S."/>
            <person name="Salamov A.A."/>
            <person name="Bradshaw R.E."/>
            <person name="Ciuffetti L."/>
            <person name="Hamelin R.C."/>
            <person name="Kema G.H.J."/>
            <person name="Lawrence C."/>
            <person name="Scott J.A."/>
            <person name="Spatafora J.W."/>
            <person name="Turgeon B.G."/>
            <person name="de Wit P.J.G.M."/>
            <person name="Zhong S."/>
            <person name="Goodwin S.B."/>
            <person name="Grigoriev I.V."/>
        </authorList>
    </citation>
    <scope>NUCLEOTIDE SEQUENCE [LARGE SCALE GENOMIC DNA]</scope>
    <source>
        <strain evidence="2 3">CIRAD86</strain>
    </source>
</reference>
<dbReference type="EMBL" id="KB446557">
    <property type="protein sequence ID" value="EME84585.1"/>
    <property type="molecule type" value="Genomic_DNA"/>
</dbReference>
<dbReference type="HOGENOM" id="CLU_1283759_0_0_1"/>
<evidence type="ECO:0000313" key="3">
    <source>
        <dbReference type="Proteomes" id="UP000016932"/>
    </source>
</evidence>
<feature type="region of interest" description="Disordered" evidence="1">
    <location>
        <begin position="92"/>
        <end position="143"/>
    </location>
</feature>
<dbReference type="Proteomes" id="UP000016932">
    <property type="component" value="Unassembled WGS sequence"/>
</dbReference>
<dbReference type="KEGG" id="pfj:MYCFIDRAFT_173546"/>
<keyword evidence="3" id="KW-1185">Reference proteome</keyword>
<evidence type="ECO:0000256" key="1">
    <source>
        <dbReference type="SAM" id="MobiDB-lite"/>
    </source>
</evidence>
<name>M2Z438_PSEFD</name>